<keyword evidence="1" id="KW-0732">Signal</keyword>
<reference evidence="2 3" key="1">
    <citation type="submission" date="2019-11" db="EMBL/GenBank/DDBJ databases">
        <authorList>
            <person name="Holert J."/>
        </authorList>
    </citation>
    <scope>NUCLEOTIDE SEQUENCE [LARGE SCALE GENOMIC DNA]</scope>
    <source>
        <strain evidence="2">SB11_3</strain>
    </source>
</reference>
<dbReference type="Pfam" id="PF09982">
    <property type="entry name" value="LpxR"/>
    <property type="match status" value="1"/>
</dbReference>
<dbReference type="InterPro" id="IPR018707">
    <property type="entry name" value="LpxR"/>
</dbReference>
<evidence type="ECO:0008006" key="4">
    <source>
        <dbReference type="Google" id="ProtNLM"/>
    </source>
</evidence>
<accession>A0A5S9N8K3</accession>
<evidence type="ECO:0000313" key="2">
    <source>
        <dbReference type="EMBL" id="CAA0085271.1"/>
    </source>
</evidence>
<dbReference type="Proteomes" id="UP000441399">
    <property type="component" value="Unassembled WGS sequence"/>
</dbReference>
<feature type="chain" id="PRO_5025019034" description="Outer membrane protein" evidence="1">
    <location>
        <begin position="21"/>
        <end position="354"/>
    </location>
</feature>
<dbReference type="EMBL" id="CACSIO010000001">
    <property type="protein sequence ID" value="CAA0085271.1"/>
    <property type="molecule type" value="Genomic_DNA"/>
</dbReference>
<keyword evidence="3" id="KW-1185">Reference proteome</keyword>
<name>A0A5S9N8K3_9GAMM</name>
<dbReference type="InterPro" id="IPR037107">
    <property type="entry name" value="Put_OMP_sf"/>
</dbReference>
<dbReference type="AlphaFoldDB" id="A0A5S9N8K3"/>
<sequence>MLLRTPLFMLVFLLQLQATKAFSLEASNIQRLGENPNRESWTLMIDNDIFTPGTKDADYTFGMAFIVGGLAPSTNWWTLAPIVNSLDTLFGIDDARFAIVSRSIDFGFFALTPLQTNATEAIQDDRPYASLIFYSTANERVDALRKQAWQTSITVGVIGLPLVGEIQNGLHTLLNTDHVQGWSNQISAGGEPTFRYSMAHQTFLPLNSPHFEMKSTFAGSLGYLTQGSWSLSMRAGALNSPWWAFKPEVSNYGEQSGSSNIETNHAESYFFAGITLKARVYNAFLQGQFRHSEVKYSLDEKRIMIGEAWAGFTFAFKDGFRFSYMARLQSSELRHGQGDRYLLWGGLTFAQVFL</sequence>
<dbReference type="Gene3D" id="2.40.128.140">
    <property type="entry name" value="Outer membrane protein"/>
    <property type="match status" value="1"/>
</dbReference>
<evidence type="ECO:0000256" key="1">
    <source>
        <dbReference type="SAM" id="SignalP"/>
    </source>
</evidence>
<dbReference type="OrthoDB" id="9776275at2"/>
<gene>
    <name evidence="2" type="ORF">OPDIPICF_00797</name>
</gene>
<proteinExistence type="predicted"/>
<organism evidence="2 3">
    <name type="scientific">BD1-7 clade bacterium</name>
    <dbReference type="NCBI Taxonomy" id="2029982"/>
    <lineage>
        <taxon>Bacteria</taxon>
        <taxon>Pseudomonadati</taxon>
        <taxon>Pseudomonadota</taxon>
        <taxon>Gammaproteobacteria</taxon>
        <taxon>Cellvibrionales</taxon>
        <taxon>Spongiibacteraceae</taxon>
        <taxon>BD1-7 clade</taxon>
    </lineage>
</organism>
<protein>
    <recommendedName>
        <fullName evidence="4">Outer membrane protein</fullName>
    </recommendedName>
</protein>
<feature type="signal peptide" evidence="1">
    <location>
        <begin position="1"/>
        <end position="20"/>
    </location>
</feature>
<evidence type="ECO:0000313" key="3">
    <source>
        <dbReference type="Proteomes" id="UP000441399"/>
    </source>
</evidence>